<dbReference type="PROSITE" id="PS51918">
    <property type="entry name" value="RADICAL_SAM"/>
    <property type="match status" value="1"/>
</dbReference>
<dbReference type="HOGENOM" id="CLU_021907_0_0_5"/>
<dbReference type="InterPro" id="IPR051198">
    <property type="entry name" value="BchE-like"/>
</dbReference>
<evidence type="ECO:0000259" key="8">
    <source>
        <dbReference type="PROSITE" id="PS51918"/>
    </source>
</evidence>
<keyword evidence="3" id="KW-0808">Transferase</keyword>
<dbReference type="GO" id="GO:0005829">
    <property type="term" value="C:cytosol"/>
    <property type="evidence" value="ECO:0007669"/>
    <property type="project" value="TreeGrafter"/>
</dbReference>
<dbReference type="eggNOG" id="COG1032">
    <property type="taxonomic scope" value="Bacteria"/>
</dbReference>
<dbReference type="GeneID" id="301819260"/>
<keyword evidence="2" id="KW-0489">Methyltransferase</keyword>
<dbReference type="PATRIC" id="fig|1245469.3.peg.5645"/>
<evidence type="ECO:0000256" key="7">
    <source>
        <dbReference type="ARBA" id="ARBA00023014"/>
    </source>
</evidence>
<evidence type="ECO:0000256" key="4">
    <source>
        <dbReference type="ARBA" id="ARBA00022691"/>
    </source>
</evidence>
<evidence type="ECO:0000256" key="2">
    <source>
        <dbReference type="ARBA" id="ARBA00022603"/>
    </source>
</evidence>
<dbReference type="Pfam" id="PF04055">
    <property type="entry name" value="Radical_SAM"/>
    <property type="match status" value="1"/>
</dbReference>
<gene>
    <name evidence="9" type="ORF">S58_55180</name>
</gene>
<evidence type="ECO:0000256" key="3">
    <source>
        <dbReference type="ARBA" id="ARBA00022679"/>
    </source>
</evidence>
<keyword evidence="7" id="KW-0411">Iron-sulfur</keyword>
<dbReference type="PANTHER" id="PTHR43409:SF7">
    <property type="entry name" value="BLL1977 PROTEIN"/>
    <property type="match status" value="1"/>
</dbReference>
<evidence type="ECO:0000313" key="10">
    <source>
        <dbReference type="Proteomes" id="UP000011841"/>
    </source>
</evidence>
<keyword evidence="5" id="KW-0479">Metal-binding</keyword>
<sequence length="556" mass="63284">MKDWDFILICQSNVVEYDAFSALPIDRLDLFRSLVYPRMVRHEGKFVGHLDFINSISGRPNYFEADYPGRRQSLNIWNLPSASGLHVANYLLSFGIRTKIINNIDSDWDLFEEAYRSCGGDIPVGISSTFFLSFKEIGRICKRLKKLDPDMEIIVGGAFANSYIINGSPADLAEPMRKYGIKHMLHAFNSEFDLRDLLVARRKGEGFDQVKNLCSYQGGSFTAGPVQWNTPLLDDCPALWDQLDAPFLNRTVQIRTASGCPFSCAFCSYPTTAGGWKTLGGDKVRMHLDAVKRIGGIDRIIFIDDTFNVPPHRYKALLKIFQEYDFEWFSFLRVQYVDEDIVRAMKDSGCKGVYLGVESANDTVLENMNKKARRADFQRGIELLNKYDINSLAAFVLGFPGETDKTIQDNMDFIENCGVQFYSLKEFYYMEHTDIHNRREEFGLTGMGANWKHNTMSHEDAGRIKLEMFQSIKNACFVDPDTSLWYMAYLYDQGYDFREIRQLQEGINTIMKRQLAGDFGDNDDVVASLKALHANRLPGSVLQASRPELVTSAFGA</sequence>
<reference evidence="9 10" key="1">
    <citation type="journal article" date="2013" name="Appl. Environ. Microbiol.">
        <title>Genome analysis suggests that the soil oligotrophic bacterium Agromonas oligotrophica (Bradyrhizobium oligotrophicum) is a nitrogen-fixing symbiont of Aeschynomene indica.</title>
        <authorList>
            <person name="Okubo T."/>
            <person name="Fukushima S."/>
            <person name="Itakura M."/>
            <person name="Oshima K."/>
            <person name="Longtonglang A."/>
            <person name="Teaumroong N."/>
            <person name="Mitsui H."/>
            <person name="Hattori M."/>
            <person name="Hattori R."/>
            <person name="Hattori T."/>
            <person name="Minamisawa K."/>
        </authorList>
    </citation>
    <scope>NUCLEOTIDE SEQUENCE [LARGE SCALE GENOMIC DNA]</scope>
    <source>
        <strain evidence="9 10">S58</strain>
    </source>
</reference>
<keyword evidence="10" id="KW-1185">Reference proteome</keyword>
<dbReference type="GO" id="GO:0003824">
    <property type="term" value="F:catalytic activity"/>
    <property type="evidence" value="ECO:0007669"/>
    <property type="project" value="InterPro"/>
</dbReference>
<dbReference type="InterPro" id="IPR023404">
    <property type="entry name" value="rSAM_horseshoe"/>
</dbReference>
<dbReference type="InterPro" id="IPR007197">
    <property type="entry name" value="rSAM"/>
</dbReference>
<dbReference type="EMBL" id="AP012603">
    <property type="protein sequence ID" value="BAM91495.1"/>
    <property type="molecule type" value="Genomic_DNA"/>
</dbReference>
<dbReference type="SUPFAM" id="SSF102114">
    <property type="entry name" value="Radical SAM enzymes"/>
    <property type="match status" value="1"/>
</dbReference>
<protein>
    <submittedName>
        <fullName evidence="9">Fe-S oxidoreductase</fullName>
    </submittedName>
</protein>
<dbReference type="PANTHER" id="PTHR43409">
    <property type="entry name" value="ANAEROBIC MAGNESIUM-PROTOPORPHYRIN IX MONOMETHYL ESTER CYCLASE-RELATED"/>
    <property type="match status" value="1"/>
</dbReference>
<dbReference type="Proteomes" id="UP000011841">
    <property type="component" value="Chromosome"/>
</dbReference>
<dbReference type="InterPro" id="IPR006638">
    <property type="entry name" value="Elp3/MiaA/NifB-like_rSAM"/>
</dbReference>
<evidence type="ECO:0000256" key="1">
    <source>
        <dbReference type="ARBA" id="ARBA00001966"/>
    </source>
</evidence>
<dbReference type="GO" id="GO:0046872">
    <property type="term" value="F:metal ion binding"/>
    <property type="evidence" value="ECO:0007669"/>
    <property type="project" value="UniProtKB-KW"/>
</dbReference>
<dbReference type="STRING" id="1245469.S58_55180"/>
<evidence type="ECO:0000313" key="9">
    <source>
        <dbReference type="EMBL" id="BAM91495.1"/>
    </source>
</evidence>
<dbReference type="CDD" id="cd01335">
    <property type="entry name" value="Radical_SAM"/>
    <property type="match status" value="1"/>
</dbReference>
<dbReference type="InterPro" id="IPR058240">
    <property type="entry name" value="rSAM_sf"/>
</dbReference>
<evidence type="ECO:0000256" key="5">
    <source>
        <dbReference type="ARBA" id="ARBA00022723"/>
    </source>
</evidence>
<name>M4ZYG9_9BRAD</name>
<dbReference type="SFLD" id="SFLDS00029">
    <property type="entry name" value="Radical_SAM"/>
    <property type="match status" value="1"/>
</dbReference>
<dbReference type="SMART" id="SM00729">
    <property type="entry name" value="Elp3"/>
    <property type="match status" value="1"/>
</dbReference>
<proteinExistence type="predicted"/>
<dbReference type="OrthoDB" id="9801424at2"/>
<dbReference type="Gene3D" id="3.80.30.20">
    <property type="entry name" value="tm_1862 like domain"/>
    <property type="match status" value="1"/>
</dbReference>
<keyword evidence="4" id="KW-0949">S-adenosyl-L-methionine</keyword>
<dbReference type="RefSeq" id="WP_015668582.1">
    <property type="nucleotide sequence ID" value="NC_020453.1"/>
</dbReference>
<dbReference type="SFLD" id="SFLDG01082">
    <property type="entry name" value="B12-binding_domain_containing"/>
    <property type="match status" value="1"/>
</dbReference>
<dbReference type="AlphaFoldDB" id="M4ZYG9"/>
<evidence type="ECO:0000256" key="6">
    <source>
        <dbReference type="ARBA" id="ARBA00023004"/>
    </source>
</evidence>
<accession>M4ZYG9</accession>
<organism evidence="9 10">
    <name type="scientific">Bradyrhizobium oligotrophicum S58</name>
    <dbReference type="NCBI Taxonomy" id="1245469"/>
    <lineage>
        <taxon>Bacteria</taxon>
        <taxon>Pseudomonadati</taxon>
        <taxon>Pseudomonadota</taxon>
        <taxon>Alphaproteobacteria</taxon>
        <taxon>Hyphomicrobiales</taxon>
        <taxon>Nitrobacteraceae</taxon>
        <taxon>Bradyrhizobium</taxon>
    </lineage>
</organism>
<comment type="cofactor">
    <cofactor evidence="1">
        <name>[4Fe-4S] cluster</name>
        <dbReference type="ChEBI" id="CHEBI:49883"/>
    </cofactor>
</comment>
<dbReference type="SFLD" id="SFLDG01123">
    <property type="entry name" value="methyltransferase_(Class_B)"/>
    <property type="match status" value="1"/>
</dbReference>
<dbReference type="GO" id="GO:0051539">
    <property type="term" value="F:4 iron, 4 sulfur cluster binding"/>
    <property type="evidence" value="ECO:0007669"/>
    <property type="project" value="UniProtKB-KW"/>
</dbReference>
<keyword evidence="6" id="KW-0408">Iron</keyword>
<dbReference type="InterPro" id="IPR034466">
    <property type="entry name" value="Methyltransferase_Class_B"/>
</dbReference>
<feature type="domain" description="Radical SAM core" evidence="8">
    <location>
        <begin position="246"/>
        <end position="465"/>
    </location>
</feature>
<dbReference type="KEGG" id="aol:S58_55180"/>